<evidence type="ECO:0000256" key="1">
    <source>
        <dbReference type="ARBA" id="ARBA00011764"/>
    </source>
</evidence>
<feature type="domain" description="Myb/SANT-like DNA-binding" evidence="5">
    <location>
        <begin position="30"/>
        <end position="100"/>
    </location>
</feature>
<evidence type="ECO:0000259" key="5">
    <source>
        <dbReference type="Pfam" id="PF13873"/>
    </source>
</evidence>
<name>A0AAV5UP46_9BILA</name>
<feature type="region of interest" description="Disordered" evidence="4">
    <location>
        <begin position="224"/>
        <end position="269"/>
    </location>
</feature>
<feature type="compositionally biased region" description="Low complexity" evidence="4">
    <location>
        <begin position="224"/>
        <end position="245"/>
    </location>
</feature>
<evidence type="ECO:0000256" key="4">
    <source>
        <dbReference type="SAM" id="MobiDB-lite"/>
    </source>
</evidence>
<evidence type="ECO:0000256" key="3">
    <source>
        <dbReference type="ARBA" id="ARBA00025466"/>
    </source>
</evidence>
<comment type="function">
    <text evidence="3">Involved in transvection phenomena (= synapsis-dependent gene expression), where the synaptic pairing of chromosomes carrying genes with which zeste interacts influences the expression of these genes. Zeste binds to DNA and stimulates transcription from a nearby promoter.</text>
</comment>
<proteinExistence type="predicted"/>
<organism evidence="6 7">
    <name type="scientific">Pristionchus fissidentatus</name>
    <dbReference type="NCBI Taxonomy" id="1538716"/>
    <lineage>
        <taxon>Eukaryota</taxon>
        <taxon>Metazoa</taxon>
        <taxon>Ecdysozoa</taxon>
        <taxon>Nematoda</taxon>
        <taxon>Chromadorea</taxon>
        <taxon>Rhabditida</taxon>
        <taxon>Rhabditina</taxon>
        <taxon>Diplogasteromorpha</taxon>
        <taxon>Diplogasteroidea</taxon>
        <taxon>Neodiplogasteridae</taxon>
        <taxon>Pristionchus</taxon>
    </lineage>
</organism>
<accession>A0AAV5UP46</accession>
<dbReference type="AlphaFoldDB" id="A0AAV5UP46"/>
<keyword evidence="7" id="KW-1185">Reference proteome</keyword>
<protein>
    <recommendedName>
        <fullName evidence="2">Regulatory protein zeste</fullName>
    </recommendedName>
</protein>
<gene>
    <name evidence="6" type="ORF">PFISCL1PPCAC_124</name>
</gene>
<dbReference type="Proteomes" id="UP001432322">
    <property type="component" value="Unassembled WGS sequence"/>
</dbReference>
<comment type="subunit">
    <text evidence="1">Self-associates forming complexes of several hundred monomers.</text>
</comment>
<dbReference type="Pfam" id="PF13873">
    <property type="entry name" value="Myb_DNA-bind_5"/>
    <property type="match status" value="1"/>
</dbReference>
<dbReference type="InterPro" id="IPR028002">
    <property type="entry name" value="Myb_DNA-bind_5"/>
</dbReference>
<sequence length="328" mass="35154">MLTPRDMALLAQSVKTATRSPPRHTSNHMSNIQCEKLVELCREYYDIISDTGNSIESRTQRRRIWEFIATTLNEKGKTSFTAAQYKKKYQNLKTSLKAKMNALKRAQSGQSTSAEAAERKPSSVTSPVLFQQSPLSLVAATAAALPTPSAGLPFTSFFHSPISTTLPGPTTLVLPPVSLAGLSTPTAAQQQHHQQQQIFAPIPQIGLGLSLQTLMSSMVAQEGSSGVSMPSVSSPLSLSDTLLSPQPQPDKGTSSPKSESGASSGGAEETLSLADADPVDVFCMSLAEPVSRIRAMNSLLYTKLKREISVLVFETEIALLGTEDVSME</sequence>
<feature type="compositionally biased region" description="Low complexity" evidence="4">
    <location>
        <begin position="252"/>
        <end position="269"/>
    </location>
</feature>
<dbReference type="EMBL" id="BTSY01000001">
    <property type="protein sequence ID" value="GMT08827.1"/>
    <property type="molecule type" value="Genomic_DNA"/>
</dbReference>
<comment type="caution">
    <text evidence="6">The sequence shown here is derived from an EMBL/GenBank/DDBJ whole genome shotgun (WGS) entry which is preliminary data.</text>
</comment>
<feature type="region of interest" description="Disordered" evidence="4">
    <location>
        <begin position="102"/>
        <end position="125"/>
    </location>
</feature>
<reference evidence="6" key="1">
    <citation type="submission" date="2023-10" db="EMBL/GenBank/DDBJ databases">
        <title>Genome assembly of Pristionchus species.</title>
        <authorList>
            <person name="Yoshida K."/>
            <person name="Sommer R.J."/>
        </authorList>
    </citation>
    <scope>NUCLEOTIDE SEQUENCE</scope>
    <source>
        <strain evidence="6">RS5133</strain>
    </source>
</reference>
<evidence type="ECO:0000313" key="6">
    <source>
        <dbReference type="EMBL" id="GMT08827.1"/>
    </source>
</evidence>
<evidence type="ECO:0000256" key="2">
    <source>
        <dbReference type="ARBA" id="ARBA00016807"/>
    </source>
</evidence>
<evidence type="ECO:0000313" key="7">
    <source>
        <dbReference type="Proteomes" id="UP001432322"/>
    </source>
</evidence>